<dbReference type="EMBL" id="JAARRL010000035">
    <property type="protein sequence ID" value="MBC1501952.1"/>
    <property type="molecule type" value="Genomic_DNA"/>
</dbReference>
<evidence type="ECO:0000256" key="6">
    <source>
        <dbReference type="SAM" id="SignalP"/>
    </source>
</evidence>
<keyword evidence="3" id="KW-0645">Protease</keyword>
<dbReference type="Pfam" id="PF00877">
    <property type="entry name" value="NLPC_P60"/>
    <property type="match status" value="1"/>
</dbReference>
<dbReference type="Proteomes" id="UP000564536">
    <property type="component" value="Unassembled WGS sequence"/>
</dbReference>
<name>A0A841ZBJ0_9LIST</name>
<dbReference type="SUPFAM" id="SSF50044">
    <property type="entry name" value="SH3-domain"/>
    <property type="match status" value="2"/>
</dbReference>
<dbReference type="Gene3D" id="3.90.1720.10">
    <property type="entry name" value="endopeptidase domain like (from Nostoc punctiforme)"/>
    <property type="match status" value="1"/>
</dbReference>
<dbReference type="InterPro" id="IPR001452">
    <property type="entry name" value="SH3_domain"/>
</dbReference>
<feature type="domain" description="SH3b" evidence="7">
    <location>
        <begin position="287"/>
        <end position="355"/>
    </location>
</feature>
<evidence type="ECO:0000259" key="7">
    <source>
        <dbReference type="PROSITE" id="PS51781"/>
    </source>
</evidence>
<dbReference type="PANTHER" id="PTHR47053:SF1">
    <property type="entry name" value="MUREIN DD-ENDOPEPTIDASE MEPH-RELATED"/>
    <property type="match status" value="1"/>
</dbReference>
<dbReference type="GO" id="GO:0008234">
    <property type="term" value="F:cysteine-type peptidase activity"/>
    <property type="evidence" value="ECO:0007669"/>
    <property type="project" value="UniProtKB-KW"/>
</dbReference>
<sequence length="420" mass="46904">MKKIFSIVCIMVLILGTTSFFSPKMKAVTNSNNSFDEIYNEAQNHLGKPYQLGGNGPSVFDCSGYTKYVINKVTGISIPRTASQQYTASDKISKENVKKGDFVFFNYGSGIAHVGIYIGDGKMINAQNNGVKIDNIYGSGWGEYLVGFGRLINLKDKLGSKEYYTLDDTSLRSQKNWDSSIVVTVERGAQVVIDLDSAQNDSDWYKVTYGSKFGYMPKKYFSINPVIKNAYAKDITSLRKQATWDSGVSVEIPKGAKVVIQLQTNSGDWYKVEYNGTVGYMPLKYFSDNAVVKTYYAPETVNLRSSANWNSAVVTTIPLGYAAQVDIQSNQGDWYEVTFQGKTGWIPIQYLTAERFFDSYTANDSINFRSERKWDSNVVASCAKGDTVSVVKNSNVNGWVEIMYQGTRGYIPVQYLTVIK</sequence>
<gene>
    <name evidence="9" type="ORF">HB943_15230</name>
</gene>
<dbReference type="PROSITE" id="PS51935">
    <property type="entry name" value="NLPC_P60"/>
    <property type="match status" value="1"/>
</dbReference>
<dbReference type="SMART" id="SM00287">
    <property type="entry name" value="SH3b"/>
    <property type="match status" value="4"/>
</dbReference>
<dbReference type="InterPro" id="IPR003646">
    <property type="entry name" value="SH3-like_bac-type"/>
</dbReference>
<comment type="caution">
    <text evidence="9">The sequence shown here is derived from an EMBL/GenBank/DDBJ whole genome shotgun (WGS) entry which is preliminary data.</text>
</comment>
<feature type="chain" id="PRO_5039107026" evidence="6">
    <location>
        <begin position="22"/>
        <end position="420"/>
    </location>
</feature>
<proteinExistence type="inferred from homology"/>
<keyword evidence="4" id="KW-0378">Hydrolase</keyword>
<keyword evidence="5" id="KW-0788">Thiol protease</keyword>
<organism evidence="9 10">
    <name type="scientific">Listeria weihenstephanensis</name>
    <dbReference type="NCBI Taxonomy" id="1006155"/>
    <lineage>
        <taxon>Bacteria</taxon>
        <taxon>Bacillati</taxon>
        <taxon>Bacillota</taxon>
        <taxon>Bacilli</taxon>
        <taxon>Bacillales</taxon>
        <taxon>Listeriaceae</taxon>
        <taxon>Listeria</taxon>
    </lineage>
</organism>
<dbReference type="PANTHER" id="PTHR47053">
    <property type="entry name" value="MUREIN DD-ENDOPEPTIDASE MEPH-RELATED"/>
    <property type="match status" value="1"/>
</dbReference>
<evidence type="ECO:0000256" key="2">
    <source>
        <dbReference type="ARBA" id="ARBA00022443"/>
    </source>
</evidence>
<evidence type="ECO:0000256" key="5">
    <source>
        <dbReference type="ARBA" id="ARBA00022807"/>
    </source>
</evidence>
<evidence type="ECO:0000256" key="4">
    <source>
        <dbReference type="ARBA" id="ARBA00022801"/>
    </source>
</evidence>
<comment type="similarity">
    <text evidence="1">Belongs to the peptidase C40 family.</text>
</comment>
<dbReference type="InterPro" id="IPR038765">
    <property type="entry name" value="Papain-like_cys_pep_sf"/>
</dbReference>
<dbReference type="GO" id="GO:0006508">
    <property type="term" value="P:proteolysis"/>
    <property type="evidence" value="ECO:0007669"/>
    <property type="project" value="UniProtKB-KW"/>
</dbReference>
<keyword evidence="2" id="KW-0728">SH3 domain</keyword>
<protein>
    <submittedName>
        <fullName evidence="9">SH3 domain-containing protein</fullName>
    </submittedName>
</protein>
<evidence type="ECO:0000256" key="1">
    <source>
        <dbReference type="ARBA" id="ARBA00007074"/>
    </source>
</evidence>
<dbReference type="AlphaFoldDB" id="A0A841ZBJ0"/>
<evidence type="ECO:0000313" key="10">
    <source>
        <dbReference type="Proteomes" id="UP000564536"/>
    </source>
</evidence>
<evidence type="ECO:0000256" key="3">
    <source>
        <dbReference type="ARBA" id="ARBA00022670"/>
    </source>
</evidence>
<dbReference type="Pfam" id="PF08239">
    <property type="entry name" value="SH3_3"/>
    <property type="match status" value="1"/>
</dbReference>
<feature type="signal peptide" evidence="6">
    <location>
        <begin position="1"/>
        <end position="21"/>
    </location>
</feature>
<feature type="domain" description="NlpC/P60" evidence="8">
    <location>
        <begin position="32"/>
        <end position="152"/>
    </location>
</feature>
<dbReference type="InterPro" id="IPR000064">
    <property type="entry name" value="NLP_P60_dom"/>
</dbReference>
<dbReference type="SUPFAM" id="SSF54001">
    <property type="entry name" value="Cysteine proteinases"/>
    <property type="match status" value="1"/>
</dbReference>
<dbReference type="Gene3D" id="2.30.30.40">
    <property type="entry name" value="SH3 Domains"/>
    <property type="match status" value="4"/>
</dbReference>
<dbReference type="Pfam" id="PF07653">
    <property type="entry name" value="SH3_2"/>
    <property type="match status" value="1"/>
</dbReference>
<feature type="domain" description="SH3b" evidence="7">
    <location>
        <begin position="357"/>
        <end position="420"/>
    </location>
</feature>
<feature type="domain" description="SH3b" evidence="7">
    <location>
        <begin position="159"/>
        <end position="225"/>
    </location>
</feature>
<evidence type="ECO:0000259" key="8">
    <source>
        <dbReference type="PROSITE" id="PS51935"/>
    </source>
</evidence>
<reference evidence="9 10" key="1">
    <citation type="submission" date="2020-03" db="EMBL/GenBank/DDBJ databases">
        <title>Soil Listeria distribution.</title>
        <authorList>
            <person name="Liao J."/>
            <person name="Wiedmann M."/>
        </authorList>
    </citation>
    <scope>NUCLEOTIDE SEQUENCE [LARGE SCALE GENOMIC DNA]</scope>
    <source>
        <strain evidence="9 10">FSL L7-1523</strain>
    </source>
</reference>
<dbReference type="InterPro" id="IPR036028">
    <property type="entry name" value="SH3-like_dom_sf"/>
</dbReference>
<evidence type="ECO:0000313" key="9">
    <source>
        <dbReference type="EMBL" id="MBC1501952.1"/>
    </source>
</evidence>
<keyword evidence="6" id="KW-0732">Signal</keyword>
<dbReference type="InterPro" id="IPR051202">
    <property type="entry name" value="Peptidase_C40"/>
</dbReference>
<dbReference type="PROSITE" id="PS51781">
    <property type="entry name" value="SH3B"/>
    <property type="match status" value="3"/>
</dbReference>
<accession>A0A841ZBJ0</accession>